<dbReference type="SMART" id="SM01340">
    <property type="entry name" value="DNA_mis_repair"/>
    <property type="match status" value="1"/>
</dbReference>
<comment type="similarity">
    <text evidence="1">Belongs to the DNA mismatch repair MutL/HexB family.</text>
</comment>
<dbReference type="Pfam" id="PF13589">
    <property type="entry name" value="HATPase_c_3"/>
    <property type="match status" value="1"/>
</dbReference>
<dbReference type="GO" id="GO:0032389">
    <property type="term" value="C:MutLalpha complex"/>
    <property type="evidence" value="ECO:0007669"/>
    <property type="project" value="TreeGrafter"/>
</dbReference>
<dbReference type="EMBL" id="KK119884">
    <property type="protein sequence ID" value="KFM76960.1"/>
    <property type="molecule type" value="Genomic_DNA"/>
</dbReference>
<feature type="domain" description="DNA mismatch repair protein S5" evidence="4">
    <location>
        <begin position="218"/>
        <end position="355"/>
    </location>
</feature>
<feature type="non-terminal residue" evidence="5">
    <location>
        <position position="488"/>
    </location>
</feature>
<dbReference type="Proteomes" id="UP000054359">
    <property type="component" value="Unassembled WGS sequence"/>
</dbReference>
<dbReference type="PANTHER" id="PTHR10073">
    <property type="entry name" value="DNA MISMATCH REPAIR PROTEIN MLH, PMS, MUTL"/>
    <property type="match status" value="1"/>
</dbReference>
<dbReference type="NCBIfam" id="TIGR00585">
    <property type="entry name" value="mutl"/>
    <property type="match status" value="1"/>
</dbReference>
<dbReference type="STRING" id="407821.A0A087UHX1"/>
<dbReference type="GO" id="GO:0004519">
    <property type="term" value="F:endonuclease activity"/>
    <property type="evidence" value="ECO:0007669"/>
    <property type="project" value="UniProtKB-KW"/>
</dbReference>
<dbReference type="InterPro" id="IPR020568">
    <property type="entry name" value="Ribosomal_Su5_D2-typ_SF"/>
</dbReference>
<dbReference type="GO" id="GO:0006298">
    <property type="term" value="P:mismatch repair"/>
    <property type="evidence" value="ECO:0007669"/>
    <property type="project" value="InterPro"/>
</dbReference>
<dbReference type="CDD" id="cd16926">
    <property type="entry name" value="HATPase_MutL-MLH-PMS-like"/>
    <property type="match status" value="1"/>
</dbReference>
<evidence type="ECO:0000256" key="1">
    <source>
        <dbReference type="ARBA" id="ARBA00006082"/>
    </source>
</evidence>
<dbReference type="InterPro" id="IPR038973">
    <property type="entry name" value="MutL/Mlh/Pms-like"/>
</dbReference>
<dbReference type="SUPFAM" id="SSF55874">
    <property type="entry name" value="ATPase domain of HSP90 chaperone/DNA topoisomerase II/histidine kinase"/>
    <property type="match status" value="1"/>
</dbReference>
<dbReference type="PROSITE" id="PS00058">
    <property type="entry name" value="DNA_MISMATCH_REPAIR_1"/>
    <property type="match status" value="1"/>
</dbReference>
<dbReference type="PANTHER" id="PTHR10073:SF52">
    <property type="entry name" value="MISMATCH REPAIR ENDONUCLEASE PMS2"/>
    <property type="match status" value="1"/>
</dbReference>
<dbReference type="SUPFAM" id="SSF54211">
    <property type="entry name" value="Ribosomal protein S5 domain 2-like"/>
    <property type="match status" value="1"/>
</dbReference>
<gene>
    <name evidence="5" type="ORF">X975_06695</name>
</gene>
<dbReference type="OrthoDB" id="10254304at2759"/>
<protein>
    <submittedName>
        <fullName evidence="5">Mismatch repair endonuclease PMS2</fullName>
    </submittedName>
</protein>
<dbReference type="Gene3D" id="3.30.230.10">
    <property type="match status" value="1"/>
</dbReference>
<dbReference type="GO" id="GO:0016887">
    <property type="term" value="F:ATP hydrolysis activity"/>
    <property type="evidence" value="ECO:0007669"/>
    <property type="project" value="InterPro"/>
</dbReference>
<keyword evidence="5" id="KW-0255">Endonuclease</keyword>
<evidence type="ECO:0000313" key="6">
    <source>
        <dbReference type="Proteomes" id="UP000054359"/>
    </source>
</evidence>
<evidence type="ECO:0000256" key="3">
    <source>
        <dbReference type="SAM" id="MobiDB-lite"/>
    </source>
</evidence>
<dbReference type="InterPro" id="IPR013507">
    <property type="entry name" value="DNA_mismatch_S5_2-like"/>
</dbReference>
<accession>A0A087UHX1</accession>
<keyword evidence="5" id="KW-0540">Nuclease</keyword>
<sequence>MESGSIKQIDRTSVHKICSGQVVLTLATAVKELVENSIDAGATTIDVKLKEYGSEFIEVIDNGKGVKKSDFQNLTLKHHTSKIEDFSDLPFVSTFGFRGEALSSLCALSNLEITTCHCDASIGSVLTFDHDGNLIKCSPTARQAGTTVTLKNLFYTLPVRHKEFLRNIRREYFKMLQLLTAYCLISTNKRISCTNITDKGKKNVVLSTNNCQNFKDNIICIFGAKQMSSLMEIVQHLPSEDILEEYFLPVSDVDKSIFKLEGYISNSTHGEGRSTTDRQFFFINGRPCDLPKVAKLINEVYHSFNRHQYPFVFVNISLIEGSADVNVTPDKRQIFIPNEKLLLAIVKTSLLQMYGIQPSQMKVSSLNFSFEKKKTGISSSELSPTETNCRKTSDSFLKRRFDFNSNYHEEDEDLSQPFKTLRRDEEETCDEGQAQYSGSSNQQKPETSCVPDTSNVSHLTNTTNDKELSLRKLQNSNSQPIGNVNFTM</sequence>
<dbReference type="InterPro" id="IPR002099">
    <property type="entry name" value="MutL/Mlh/PMS"/>
</dbReference>
<dbReference type="Gene3D" id="3.30.565.10">
    <property type="entry name" value="Histidine kinase-like ATPase, C-terminal domain"/>
    <property type="match status" value="1"/>
</dbReference>
<keyword evidence="5" id="KW-0378">Hydrolase</keyword>
<evidence type="ECO:0000259" key="4">
    <source>
        <dbReference type="SMART" id="SM01340"/>
    </source>
</evidence>
<dbReference type="GO" id="GO:0005524">
    <property type="term" value="F:ATP binding"/>
    <property type="evidence" value="ECO:0007669"/>
    <property type="project" value="InterPro"/>
</dbReference>
<dbReference type="InterPro" id="IPR014762">
    <property type="entry name" value="DNA_mismatch_repair_CS"/>
</dbReference>
<dbReference type="FunFam" id="3.30.230.10:FF:000032">
    <property type="entry name" value="mismatch repair endonuclease PMS2 isoform X2"/>
    <property type="match status" value="1"/>
</dbReference>
<dbReference type="GO" id="GO:0030983">
    <property type="term" value="F:mismatched DNA binding"/>
    <property type="evidence" value="ECO:0007669"/>
    <property type="project" value="InterPro"/>
</dbReference>
<reference evidence="5 6" key="1">
    <citation type="submission" date="2013-11" db="EMBL/GenBank/DDBJ databases">
        <title>Genome sequencing of Stegodyphus mimosarum.</title>
        <authorList>
            <person name="Bechsgaard J."/>
        </authorList>
    </citation>
    <scope>NUCLEOTIDE SEQUENCE [LARGE SCALE GENOMIC DNA]</scope>
</reference>
<evidence type="ECO:0000256" key="2">
    <source>
        <dbReference type="ARBA" id="ARBA00022763"/>
    </source>
</evidence>
<dbReference type="InterPro" id="IPR036890">
    <property type="entry name" value="HATPase_C_sf"/>
</dbReference>
<keyword evidence="2" id="KW-0227">DNA damage</keyword>
<keyword evidence="6" id="KW-1185">Reference proteome</keyword>
<dbReference type="GO" id="GO:0140664">
    <property type="term" value="F:ATP-dependent DNA damage sensor activity"/>
    <property type="evidence" value="ECO:0007669"/>
    <property type="project" value="InterPro"/>
</dbReference>
<feature type="compositionally biased region" description="Polar residues" evidence="3">
    <location>
        <begin position="434"/>
        <end position="463"/>
    </location>
</feature>
<name>A0A087UHX1_STEMI</name>
<feature type="region of interest" description="Disordered" evidence="3">
    <location>
        <begin position="423"/>
        <end position="465"/>
    </location>
</feature>
<dbReference type="OMA" id="NSKREFG"/>
<dbReference type="FunFam" id="3.30.565.10:FF:000014">
    <property type="entry name" value="Mismatch repair endonuclease pms1, putative"/>
    <property type="match status" value="1"/>
</dbReference>
<organism evidence="5 6">
    <name type="scientific">Stegodyphus mimosarum</name>
    <name type="common">African social velvet spider</name>
    <dbReference type="NCBI Taxonomy" id="407821"/>
    <lineage>
        <taxon>Eukaryota</taxon>
        <taxon>Metazoa</taxon>
        <taxon>Ecdysozoa</taxon>
        <taxon>Arthropoda</taxon>
        <taxon>Chelicerata</taxon>
        <taxon>Arachnida</taxon>
        <taxon>Araneae</taxon>
        <taxon>Araneomorphae</taxon>
        <taxon>Entelegynae</taxon>
        <taxon>Eresoidea</taxon>
        <taxon>Eresidae</taxon>
        <taxon>Stegodyphus</taxon>
    </lineage>
</organism>
<dbReference type="CDD" id="cd03484">
    <property type="entry name" value="MutL_Trans_hPMS_2_like"/>
    <property type="match status" value="1"/>
</dbReference>
<dbReference type="Pfam" id="PF01119">
    <property type="entry name" value="DNA_mis_repair"/>
    <property type="match status" value="1"/>
</dbReference>
<dbReference type="AlphaFoldDB" id="A0A087UHX1"/>
<evidence type="ECO:0000313" key="5">
    <source>
        <dbReference type="EMBL" id="KFM76960.1"/>
    </source>
</evidence>
<proteinExistence type="inferred from homology"/>
<dbReference type="InterPro" id="IPR014721">
    <property type="entry name" value="Ribsml_uS5_D2-typ_fold_subgr"/>
</dbReference>